<reference evidence="1 2" key="1">
    <citation type="submission" date="2018-02" db="EMBL/GenBank/DDBJ databases">
        <title>The genomes of Aspergillus section Nigri reveals drivers in fungal speciation.</title>
        <authorList>
            <consortium name="DOE Joint Genome Institute"/>
            <person name="Vesth T.C."/>
            <person name="Nybo J."/>
            <person name="Theobald S."/>
            <person name="Brandl J."/>
            <person name="Frisvad J.C."/>
            <person name="Nielsen K.F."/>
            <person name="Lyhne E.K."/>
            <person name="Kogle M.E."/>
            <person name="Kuo A."/>
            <person name="Riley R."/>
            <person name="Clum A."/>
            <person name="Nolan M."/>
            <person name="Lipzen A."/>
            <person name="Salamov A."/>
            <person name="Henrissat B."/>
            <person name="Wiebenga A."/>
            <person name="De vries R.P."/>
            <person name="Grigoriev I.V."/>
            <person name="Mortensen U.H."/>
            <person name="Andersen M.R."/>
            <person name="Baker S.E."/>
        </authorList>
    </citation>
    <scope>NUCLEOTIDE SEQUENCE [LARGE SCALE GENOMIC DNA]</scope>
    <source>
        <strain evidence="1 2">CBS 101889</strain>
    </source>
</reference>
<dbReference type="RefSeq" id="XP_025554504.1">
    <property type="nucleotide sequence ID" value="XM_025694717.1"/>
</dbReference>
<dbReference type="VEuPathDB" id="FungiDB:BO97DRAFT_403352"/>
<accession>A0A395I5I9</accession>
<dbReference type="AlphaFoldDB" id="A0A395I5I9"/>
<dbReference type="GeneID" id="37199006"/>
<sequence length="52" mass="5371">MGVGQGRAETHSSECCLCVGLTPFVTTCSGCPPIALPVLYLLIDQDGGILSF</sequence>
<protein>
    <submittedName>
        <fullName evidence="1">Uncharacterized protein</fullName>
    </submittedName>
</protein>
<evidence type="ECO:0000313" key="1">
    <source>
        <dbReference type="EMBL" id="RAL15350.1"/>
    </source>
</evidence>
<proteinExistence type="predicted"/>
<evidence type="ECO:0000313" key="2">
    <source>
        <dbReference type="Proteomes" id="UP000248961"/>
    </source>
</evidence>
<gene>
    <name evidence="1" type="ORF">BO97DRAFT_403352</name>
</gene>
<keyword evidence="2" id="KW-1185">Reference proteome</keyword>
<name>A0A395I5I9_ASPHC</name>
<organism evidence="1 2">
    <name type="scientific">Aspergillus homomorphus (strain CBS 101889)</name>
    <dbReference type="NCBI Taxonomy" id="1450537"/>
    <lineage>
        <taxon>Eukaryota</taxon>
        <taxon>Fungi</taxon>
        <taxon>Dikarya</taxon>
        <taxon>Ascomycota</taxon>
        <taxon>Pezizomycotina</taxon>
        <taxon>Eurotiomycetes</taxon>
        <taxon>Eurotiomycetidae</taxon>
        <taxon>Eurotiales</taxon>
        <taxon>Aspergillaceae</taxon>
        <taxon>Aspergillus</taxon>
        <taxon>Aspergillus subgen. Circumdati</taxon>
    </lineage>
</organism>
<dbReference type="EMBL" id="KZ824271">
    <property type="protein sequence ID" value="RAL15350.1"/>
    <property type="molecule type" value="Genomic_DNA"/>
</dbReference>
<dbReference type="Proteomes" id="UP000248961">
    <property type="component" value="Unassembled WGS sequence"/>
</dbReference>